<organism evidence="7 8">
    <name type="scientific">Reinekea thalattae</name>
    <dbReference type="NCBI Taxonomy" id="2593301"/>
    <lineage>
        <taxon>Bacteria</taxon>
        <taxon>Pseudomonadati</taxon>
        <taxon>Pseudomonadota</taxon>
        <taxon>Gammaproteobacteria</taxon>
        <taxon>Oceanospirillales</taxon>
        <taxon>Saccharospirillaceae</taxon>
        <taxon>Reinekea</taxon>
    </lineage>
</organism>
<dbReference type="Pfam" id="PF00465">
    <property type="entry name" value="Fe-ADH"/>
    <property type="match status" value="1"/>
</dbReference>
<evidence type="ECO:0000256" key="2">
    <source>
        <dbReference type="ARBA" id="ARBA00022723"/>
    </source>
</evidence>
<comment type="caution">
    <text evidence="7">The sequence shown here is derived from an EMBL/GenBank/DDBJ whole genome shotgun (WGS) entry which is preliminary data.</text>
</comment>
<feature type="binding site" evidence="4">
    <location>
        <position position="262"/>
    </location>
    <ligand>
        <name>glycerol</name>
        <dbReference type="ChEBI" id="CHEBI:17754"/>
    </ligand>
</feature>
<dbReference type="SUPFAM" id="SSF56796">
    <property type="entry name" value="Dehydroquinate synthase-like"/>
    <property type="match status" value="1"/>
</dbReference>
<feature type="binding site" evidence="4">
    <location>
        <position position="180"/>
    </location>
    <ligand>
        <name>glycerol</name>
        <dbReference type="ChEBI" id="CHEBI:17754"/>
    </ligand>
</feature>
<reference evidence="7 8" key="1">
    <citation type="submission" date="2019-07" db="EMBL/GenBank/DDBJ databases">
        <title>Reinekea sp. strain SSH23 genome sequencing and assembly.</title>
        <authorList>
            <person name="Kim I."/>
        </authorList>
    </citation>
    <scope>NUCLEOTIDE SEQUENCE [LARGE SCALE GENOMIC DNA]</scope>
    <source>
        <strain evidence="7 8">SSH23</strain>
    </source>
</reference>
<keyword evidence="3" id="KW-0560">Oxidoreductase</keyword>
<dbReference type="PROSITE" id="PS00913">
    <property type="entry name" value="ADH_IRON_1"/>
    <property type="match status" value="1"/>
</dbReference>
<dbReference type="EMBL" id="VKAD01000002">
    <property type="protein sequence ID" value="TXR51895.1"/>
    <property type="molecule type" value="Genomic_DNA"/>
</dbReference>
<dbReference type="CDD" id="cd08550">
    <property type="entry name" value="GlyDH-like"/>
    <property type="match status" value="1"/>
</dbReference>
<feature type="binding site" evidence="5">
    <location>
        <begin position="103"/>
        <end position="107"/>
    </location>
    <ligand>
        <name>NAD(+)</name>
        <dbReference type="ChEBI" id="CHEBI:57540"/>
    </ligand>
</feature>
<dbReference type="AlphaFoldDB" id="A0A5C8Z1E6"/>
<feature type="binding site" evidence="5">
    <location>
        <position position="140"/>
    </location>
    <ligand>
        <name>NAD(+)</name>
        <dbReference type="ChEBI" id="CHEBI:57540"/>
    </ligand>
</feature>
<dbReference type="Gene3D" id="1.20.1090.10">
    <property type="entry name" value="Dehydroquinate synthase-like - alpha domain"/>
    <property type="match status" value="1"/>
</dbReference>
<sequence length="368" mass="39357">MEATMLTAGTHVQSISLPHQVIRGPNSLTQLFGFLPKNISRVFIVGGHTALSIALPTIEAVVTNNYLLESAHYGGEVTRTNLAQLKQQASRFDADIIVAIGGGKALDMGKWLADELGLASVTVPTIAATCAATSTVSVIYDEAGHFESLISVNKAPIAVFLDSDIIARAPYQWLAAGLGDTLAKLYEFRAIAENLPQCSFNSSAYMNGKLCYDIIVEFGEQAISDVQQGRTSPALEAVMDAIILYAGFTSIMGVGDHVAAAHALYDGFTTNEKTRLYGHGLLVGFGNLVLQVLEGRSDLELEEAIKIARRCAVPTDLDEIANLTQAELKSICQAAVATPDMNNMPMDVSVEQLMAAVNQVSMFSKSVR</sequence>
<dbReference type="PANTHER" id="PTHR43616">
    <property type="entry name" value="GLYCEROL DEHYDROGENASE"/>
    <property type="match status" value="1"/>
</dbReference>
<dbReference type="InterPro" id="IPR001670">
    <property type="entry name" value="ADH_Fe/GldA"/>
</dbReference>
<evidence type="ECO:0000256" key="5">
    <source>
        <dbReference type="PIRSR" id="PIRSR000112-3"/>
    </source>
</evidence>
<gene>
    <name evidence="7" type="ORF">FME95_10745</name>
</gene>
<dbReference type="InterPro" id="IPR016205">
    <property type="entry name" value="Glycerol_DH"/>
</dbReference>
<keyword evidence="8" id="KW-1185">Reference proteome</keyword>
<feature type="domain" description="Alcohol dehydrogenase iron-type/glycerol dehydrogenase GldA" evidence="6">
    <location>
        <begin position="18"/>
        <end position="162"/>
    </location>
</feature>
<comment type="cofactor">
    <cofactor evidence="4">
        <name>Zn(2+)</name>
        <dbReference type="ChEBI" id="CHEBI:29105"/>
    </cofactor>
    <text evidence="4">Binds 1 zinc ion per subunit.</text>
</comment>
<name>A0A5C8Z1E6_9GAMM</name>
<protein>
    <submittedName>
        <fullName evidence="7">Iron-containing alcohol dehydrogenase family protein</fullName>
    </submittedName>
</protein>
<dbReference type="Proteomes" id="UP000321764">
    <property type="component" value="Unassembled WGS sequence"/>
</dbReference>
<feature type="binding site" evidence="4">
    <location>
        <position position="279"/>
    </location>
    <ligand>
        <name>glycerol</name>
        <dbReference type="ChEBI" id="CHEBI:17754"/>
    </ligand>
</feature>
<dbReference type="PANTHER" id="PTHR43616:SF3">
    <property type="entry name" value="HYDROXYCARBOXYLATE DEHYDROGENASE A"/>
    <property type="match status" value="1"/>
</dbReference>
<dbReference type="GO" id="GO:0016614">
    <property type="term" value="F:oxidoreductase activity, acting on CH-OH group of donors"/>
    <property type="evidence" value="ECO:0007669"/>
    <property type="project" value="InterPro"/>
</dbReference>
<proteinExistence type="inferred from homology"/>
<keyword evidence="4" id="KW-0862">Zinc</keyword>
<comment type="similarity">
    <text evidence="1">Belongs to the iron-containing alcohol dehydrogenase family.</text>
</comment>
<feature type="binding site" evidence="5">
    <location>
        <position position="134"/>
    </location>
    <ligand>
        <name>NAD(+)</name>
        <dbReference type="ChEBI" id="CHEBI:57540"/>
    </ligand>
</feature>
<dbReference type="PIRSF" id="PIRSF000112">
    <property type="entry name" value="Glycerol_dehydrogenase"/>
    <property type="match status" value="1"/>
</dbReference>
<evidence type="ECO:0000259" key="6">
    <source>
        <dbReference type="Pfam" id="PF00465"/>
    </source>
</evidence>
<dbReference type="InterPro" id="IPR018211">
    <property type="entry name" value="ADH_Fe_CS"/>
</dbReference>
<keyword evidence="2 4" id="KW-0479">Metal-binding</keyword>
<evidence type="ECO:0000256" key="3">
    <source>
        <dbReference type="ARBA" id="ARBA00023002"/>
    </source>
</evidence>
<evidence type="ECO:0000313" key="7">
    <source>
        <dbReference type="EMBL" id="TXR51895.1"/>
    </source>
</evidence>
<dbReference type="OrthoDB" id="5198708at2"/>
<accession>A0A5C8Z1E6</accession>
<evidence type="ECO:0000256" key="1">
    <source>
        <dbReference type="ARBA" id="ARBA00007358"/>
    </source>
</evidence>
<keyword evidence="5" id="KW-0520">NAD</keyword>
<dbReference type="Gene3D" id="3.40.50.1970">
    <property type="match status" value="1"/>
</dbReference>
<evidence type="ECO:0000313" key="8">
    <source>
        <dbReference type="Proteomes" id="UP000321764"/>
    </source>
</evidence>
<dbReference type="GO" id="GO:0046872">
    <property type="term" value="F:metal ion binding"/>
    <property type="evidence" value="ECO:0007669"/>
    <property type="project" value="UniProtKB-KW"/>
</dbReference>
<evidence type="ECO:0000256" key="4">
    <source>
        <dbReference type="PIRSR" id="PIRSR000112-1"/>
    </source>
</evidence>